<dbReference type="GO" id="GO:0031072">
    <property type="term" value="F:heat shock protein binding"/>
    <property type="evidence" value="ECO:0007669"/>
    <property type="project" value="TreeGrafter"/>
</dbReference>
<dbReference type="GO" id="GO:0005634">
    <property type="term" value="C:nucleus"/>
    <property type="evidence" value="ECO:0007669"/>
    <property type="project" value="TreeGrafter"/>
</dbReference>
<feature type="domain" description="J" evidence="3">
    <location>
        <begin position="468"/>
        <end position="538"/>
    </location>
</feature>
<evidence type="ECO:0000259" key="3">
    <source>
        <dbReference type="PROSITE" id="PS50076"/>
    </source>
</evidence>
<protein>
    <submittedName>
        <fullName evidence="4">DnaJ domain containing protein</fullName>
    </submittedName>
</protein>
<dbReference type="Pfam" id="PF23302">
    <property type="entry name" value="HTH_DNAJC9"/>
    <property type="match status" value="1"/>
</dbReference>
<dbReference type="InterPro" id="IPR036259">
    <property type="entry name" value="MFS_trans_sf"/>
</dbReference>
<dbReference type="InterPro" id="IPR056453">
    <property type="entry name" value="HTH_DNAJC9"/>
</dbReference>
<dbReference type="PANTHER" id="PTHR44144:SF1">
    <property type="entry name" value="DNAJ HOMOLOG SUBFAMILY C MEMBER 9"/>
    <property type="match status" value="1"/>
</dbReference>
<dbReference type="EMBL" id="SSOP01000010">
    <property type="protein sequence ID" value="KAB5595298.1"/>
    <property type="molecule type" value="Genomic_DNA"/>
</dbReference>
<feature type="region of interest" description="Disordered" evidence="1">
    <location>
        <begin position="725"/>
        <end position="783"/>
    </location>
</feature>
<dbReference type="Gene3D" id="1.20.1250.20">
    <property type="entry name" value="MFS general substrate transporter like domains"/>
    <property type="match status" value="1"/>
</dbReference>
<keyword evidence="5" id="KW-1185">Reference proteome</keyword>
<feature type="region of interest" description="Disordered" evidence="1">
    <location>
        <begin position="1"/>
        <end position="80"/>
    </location>
</feature>
<keyword evidence="2" id="KW-1133">Transmembrane helix</keyword>
<dbReference type="PRINTS" id="PR00625">
    <property type="entry name" value="JDOMAIN"/>
</dbReference>
<feature type="compositionally biased region" description="Basic residues" evidence="1">
    <location>
        <begin position="678"/>
        <end position="687"/>
    </location>
</feature>
<gene>
    <name evidence="4" type="ORF">CTheo_1170</name>
</gene>
<feature type="transmembrane region" description="Helical" evidence="2">
    <location>
        <begin position="108"/>
        <end position="125"/>
    </location>
</feature>
<evidence type="ECO:0000313" key="5">
    <source>
        <dbReference type="Proteomes" id="UP000383932"/>
    </source>
</evidence>
<keyword evidence="2" id="KW-0812">Transmembrane</keyword>
<evidence type="ECO:0000256" key="1">
    <source>
        <dbReference type="SAM" id="MobiDB-lite"/>
    </source>
</evidence>
<feature type="transmembrane region" description="Helical" evidence="2">
    <location>
        <begin position="145"/>
        <end position="166"/>
    </location>
</feature>
<dbReference type="Pfam" id="PF00226">
    <property type="entry name" value="DnaJ"/>
    <property type="match status" value="1"/>
</dbReference>
<dbReference type="CDD" id="cd06257">
    <property type="entry name" value="DnaJ"/>
    <property type="match status" value="1"/>
</dbReference>
<feature type="compositionally biased region" description="Polar residues" evidence="1">
    <location>
        <begin position="1"/>
        <end position="26"/>
    </location>
</feature>
<dbReference type="Gene3D" id="1.20.1720.10">
    <property type="entry name" value="Multidrug resistance protein D"/>
    <property type="match status" value="1"/>
</dbReference>
<sequence length="783" mass="85750">MTASASSLPPRTATASSLSIPSTSHQIDLEVAAAPTEKPPEPSSVAGKAVPDSRLCKEASSNDETQVILPKASSSRHRQHALVQRSIDRGTILSNLQDPKTYRRRDKAIIVFVVALASFAAPFSSNALQPAFPELQHDWNIPDTVVALTTTLFLCATGIAPLWHAFFSESVGLGIIADIYMPPERGRATGWLVVSRAHCWAASVSSCLRRFDNVDKFLEVNNVLTVPNSQRAISTRNIKRAQIQARSGNIKPIFRASSNIETHLIANVKVFIPVHYYSPFSYYPPYEFGSMKIALAYIPPCMGYIVGSISGGYLSDYAYRRARARDEERFVPESRLDSAWCGVPFMPIGLWTGTTMAYFADVVPGQSASVVACFNLCRNVAAALAAALTAPAINNIGQGWYFTIMATLVSLMSLNKPEFGHKRAYSVTWGFAVNVCFLISSCFHPTTITRMDNDPAALFFPDSDGSVDLYSVLSISSTATGDEIKSAYRKLALKYHPDKHARASEEGKASASLKFQQIGFAYTILSDGARRKRYDATGSTDSSAVDLAEGEDAWERYFEEMFDTVTRGRLDEMRRAYQGSGEEISDLHAAYLAGKGSIEYIMDEIAHSTYEDEARFVSVINRMIDRGELQALDAWKGGLKNKRAQNARRKRGEKEAKEAEEAARELGVWDEFYGNGKMGKRRGKGKGQPRADDKAGDDHSALQALIQSKAKKLDGFLDSLAEKYASASGSSSKGRKRAAPADEGSDDEKPTKRRAKVEPGDSMTTQQNGKAKGGKRAKAKTRS</sequence>
<feature type="region of interest" description="Disordered" evidence="1">
    <location>
        <begin position="677"/>
        <end position="699"/>
    </location>
</feature>
<name>A0A5N5QUF1_9AGAM</name>
<comment type="caution">
    <text evidence="4">The sequence shown here is derived from an EMBL/GenBank/DDBJ whole genome shotgun (WGS) entry which is preliminary data.</text>
</comment>
<feature type="transmembrane region" description="Helical" evidence="2">
    <location>
        <begin position="376"/>
        <end position="393"/>
    </location>
</feature>
<reference evidence="4 5" key="1">
    <citation type="journal article" date="2019" name="Fungal Biol. Biotechnol.">
        <title>Draft genome sequence of fastidious pathogen Ceratobasidium theobromae, which causes vascular-streak dieback in Theobroma cacao.</title>
        <authorList>
            <person name="Ali S.S."/>
            <person name="Asman A."/>
            <person name="Shao J."/>
            <person name="Firmansyah A.P."/>
            <person name="Susilo A.W."/>
            <person name="Rosmana A."/>
            <person name="McMahon P."/>
            <person name="Junaid M."/>
            <person name="Guest D."/>
            <person name="Kheng T.Y."/>
            <person name="Meinhardt L.W."/>
            <person name="Bailey B.A."/>
        </authorList>
    </citation>
    <scope>NUCLEOTIDE SEQUENCE [LARGE SCALE GENOMIC DNA]</scope>
    <source>
        <strain evidence="4 5">CT2</strain>
    </source>
</reference>
<feature type="compositionally biased region" description="Basic residues" evidence="1">
    <location>
        <begin position="772"/>
        <end position="783"/>
    </location>
</feature>
<dbReference type="SUPFAM" id="SSF46565">
    <property type="entry name" value="Chaperone J-domain"/>
    <property type="match status" value="1"/>
</dbReference>
<evidence type="ECO:0000313" key="4">
    <source>
        <dbReference type="EMBL" id="KAB5595298.1"/>
    </source>
</evidence>
<dbReference type="SMART" id="SM00271">
    <property type="entry name" value="DnaJ"/>
    <property type="match status" value="1"/>
</dbReference>
<dbReference type="PROSITE" id="PS50076">
    <property type="entry name" value="DNAJ_2"/>
    <property type="match status" value="1"/>
</dbReference>
<dbReference type="PANTHER" id="PTHR44144">
    <property type="entry name" value="DNAJ HOMOLOG SUBFAMILY C MEMBER 9"/>
    <property type="match status" value="1"/>
</dbReference>
<dbReference type="InterPro" id="IPR052594">
    <property type="entry name" value="J_domain-containing_protein"/>
</dbReference>
<dbReference type="SUPFAM" id="SSF103473">
    <property type="entry name" value="MFS general substrate transporter"/>
    <property type="match status" value="1"/>
</dbReference>
<dbReference type="AlphaFoldDB" id="A0A5N5QUF1"/>
<feature type="compositionally biased region" description="Basic and acidic residues" evidence="1">
    <location>
        <begin position="689"/>
        <end position="699"/>
    </location>
</feature>
<dbReference type="InterPro" id="IPR036869">
    <property type="entry name" value="J_dom_sf"/>
</dbReference>
<evidence type="ECO:0000256" key="2">
    <source>
        <dbReference type="SAM" id="Phobius"/>
    </source>
</evidence>
<proteinExistence type="predicted"/>
<dbReference type="Proteomes" id="UP000383932">
    <property type="component" value="Unassembled WGS sequence"/>
</dbReference>
<keyword evidence="2" id="KW-0472">Membrane</keyword>
<organism evidence="4 5">
    <name type="scientific">Ceratobasidium theobromae</name>
    <dbReference type="NCBI Taxonomy" id="1582974"/>
    <lineage>
        <taxon>Eukaryota</taxon>
        <taxon>Fungi</taxon>
        <taxon>Dikarya</taxon>
        <taxon>Basidiomycota</taxon>
        <taxon>Agaricomycotina</taxon>
        <taxon>Agaricomycetes</taxon>
        <taxon>Cantharellales</taxon>
        <taxon>Ceratobasidiaceae</taxon>
        <taxon>Ceratobasidium</taxon>
    </lineage>
</organism>
<dbReference type="Gene3D" id="1.10.287.110">
    <property type="entry name" value="DnaJ domain"/>
    <property type="match status" value="1"/>
</dbReference>
<accession>A0A5N5QUF1</accession>
<dbReference type="OrthoDB" id="110024at2759"/>
<dbReference type="GO" id="GO:0005737">
    <property type="term" value="C:cytoplasm"/>
    <property type="evidence" value="ECO:0007669"/>
    <property type="project" value="TreeGrafter"/>
</dbReference>
<dbReference type="InterPro" id="IPR001623">
    <property type="entry name" value="DnaJ_domain"/>
</dbReference>